<gene>
    <name evidence="2" type="ORF">NA57DRAFT_80640</name>
</gene>
<accession>A0A9P4M271</accession>
<name>A0A9P4M271_9PEZI</name>
<evidence type="ECO:0000256" key="1">
    <source>
        <dbReference type="SAM" id="Phobius"/>
    </source>
</evidence>
<sequence length="195" mass="22316">MGRIIFSSNDKGSVSYEYDLESACPEHDDIHKKTITPREIVEVDADGTNSTADSESIERIDTSSTAEVGMVYQQQHNPEVPSPADPSLRERRWRTVCCMSYAGVLLFVAEIKSFTQGREQLYPILTAFAKYFHRMFLFHIFGLLGLWLLHQTIAELTERSHRGRLLHEDFYAFAVEALALWVFMNFWYALAVAGN</sequence>
<dbReference type="EMBL" id="ML978135">
    <property type="protein sequence ID" value="KAF2094225.1"/>
    <property type="molecule type" value="Genomic_DNA"/>
</dbReference>
<feature type="transmembrane region" description="Helical" evidence="1">
    <location>
        <begin position="170"/>
        <end position="190"/>
    </location>
</feature>
<keyword evidence="1" id="KW-0472">Membrane</keyword>
<protein>
    <submittedName>
        <fullName evidence="2">Uncharacterized protein</fullName>
    </submittedName>
</protein>
<organism evidence="2 3">
    <name type="scientific">Rhizodiscina lignyota</name>
    <dbReference type="NCBI Taxonomy" id="1504668"/>
    <lineage>
        <taxon>Eukaryota</taxon>
        <taxon>Fungi</taxon>
        <taxon>Dikarya</taxon>
        <taxon>Ascomycota</taxon>
        <taxon>Pezizomycotina</taxon>
        <taxon>Dothideomycetes</taxon>
        <taxon>Pleosporomycetidae</taxon>
        <taxon>Aulographales</taxon>
        <taxon>Rhizodiscinaceae</taxon>
        <taxon>Rhizodiscina</taxon>
    </lineage>
</organism>
<proteinExistence type="predicted"/>
<keyword evidence="3" id="KW-1185">Reference proteome</keyword>
<feature type="transmembrane region" description="Helical" evidence="1">
    <location>
        <begin position="131"/>
        <end position="149"/>
    </location>
</feature>
<comment type="caution">
    <text evidence="2">The sequence shown here is derived from an EMBL/GenBank/DDBJ whole genome shotgun (WGS) entry which is preliminary data.</text>
</comment>
<keyword evidence="1" id="KW-1133">Transmembrane helix</keyword>
<dbReference type="Proteomes" id="UP000799772">
    <property type="component" value="Unassembled WGS sequence"/>
</dbReference>
<evidence type="ECO:0000313" key="3">
    <source>
        <dbReference type="Proteomes" id="UP000799772"/>
    </source>
</evidence>
<dbReference type="AlphaFoldDB" id="A0A9P4M271"/>
<evidence type="ECO:0000313" key="2">
    <source>
        <dbReference type="EMBL" id="KAF2094225.1"/>
    </source>
</evidence>
<keyword evidence="1" id="KW-0812">Transmembrane</keyword>
<reference evidence="2" key="1">
    <citation type="journal article" date="2020" name="Stud. Mycol.">
        <title>101 Dothideomycetes genomes: a test case for predicting lifestyles and emergence of pathogens.</title>
        <authorList>
            <person name="Haridas S."/>
            <person name="Albert R."/>
            <person name="Binder M."/>
            <person name="Bloem J."/>
            <person name="Labutti K."/>
            <person name="Salamov A."/>
            <person name="Andreopoulos B."/>
            <person name="Baker S."/>
            <person name="Barry K."/>
            <person name="Bills G."/>
            <person name="Bluhm B."/>
            <person name="Cannon C."/>
            <person name="Castanera R."/>
            <person name="Culley D."/>
            <person name="Daum C."/>
            <person name="Ezra D."/>
            <person name="Gonzalez J."/>
            <person name="Henrissat B."/>
            <person name="Kuo A."/>
            <person name="Liang C."/>
            <person name="Lipzen A."/>
            <person name="Lutzoni F."/>
            <person name="Magnuson J."/>
            <person name="Mondo S."/>
            <person name="Nolan M."/>
            <person name="Ohm R."/>
            <person name="Pangilinan J."/>
            <person name="Park H.-J."/>
            <person name="Ramirez L."/>
            <person name="Alfaro M."/>
            <person name="Sun H."/>
            <person name="Tritt A."/>
            <person name="Yoshinaga Y."/>
            <person name="Zwiers L.-H."/>
            <person name="Turgeon B."/>
            <person name="Goodwin S."/>
            <person name="Spatafora J."/>
            <person name="Crous P."/>
            <person name="Grigoriev I."/>
        </authorList>
    </citation>
    <scope>NUCLEOTIDE SEQUENCE</scope>
    <source>
        <strain evidence="2">CBS 133067</strain>
    </source>
</reference>